<proteinExistence type="predicted"/>
<dbReference type="CDD" id="cd01519">
    <property type="entry name" value="RHOD_HSP67B2"/>
    <property type="match status" value="1"/>
</dbReference>
<dbReference type="InterPro" id="IPR036873">
    <property type="entry name" value="Rhodanese-like_dom_sf"/>
</dbReference>
<dbReference type="PROSITE" id="PS50206">
    <property type="entry name" value="RHODANESE_3"/>
    <property type="match status" value="1"/>
</dbReference>
<dbReference type="GO" id="GO:0004792">
    <property type="term" value="F:thiosulfate-cyanide sulfurtransferase activity"/>
    <property type="evidence" value="ECO:0007669"/>
    <property type="project" value="TreeGrafter"/>
</dbReference>
<organism evidence="2 3">
    <name type="scientific">Bombyx mandarina</name>
    <name type="common">Wild silk moth</name>
    <name type="synonym">Wild silkworm</name>
    <dbReference type="NCBI Taxonomy" id="7092"/>
    <lineage>
        <taxon>Eukaryota</taxon>
        <taxon>Metazoa</taxon>
        <taxon>Ecdysozoa</taxon>
        <taxon>Arthropoda</taxon>
        <taxon>Hexapoda</taxon>
        <taxon>Insecta</taxon>
        <taxon>Pterygota</taxon>
        <taxon>Neoptera</taxon>
        <taxon>Endopterygota</taxon>
        <taxon>Lepidoptera</taxon>
        <taxon>Glossata</taxon>
        <taxon>Ditrysia</taxon>
        <taxon>Bombycoidea</taxon>
        <taxon>Bombycidae</taxon>
        <taxon>Bombycinae</taxon>
        <taxon>Bombyx</taxon>
    </lineage>
</organism>
<evidence type="ECO:0000259" key="1">
    <source>
        <dbReference type="PROSITE" id="PS50206"/>
    </source>
</evidence>
<dbReference type="SMART" id="SM00450">
    <property type="entry name" value="RHOD"/>
    <property type="match status" value="1"/>
</dbReference>
<dbReference type="PANTHER" id="PTHR44086:SF10">
    <property type="entry name" value="THIOSULFATE SULFURTRANSFERASE_RHODANESE-LIKE DOMAIN-CONTAINING PROTEIN 3"/>
    <property type="match status" value="1"/>
</dbReference>
<reference evidence="3" key="1">
    <citation type="submission" date="2025-08" db="UniProtKB">
        <authorList>
            <consortium name="RefSeq"/>
        </authorList>
    </citation>
    <scope>IDENTIFICATION</scope>
    <source>
        <tissue evidence="3">Silk gland</tissue>
    </source>
</reference>
<dbReference type="SUPFAM" id="SSF52821">
    <property type="entry name" value="Rhodanese/Cell cycle control phosphatase"/>
    <property type="match status" value="1"/>
</dbReference>
<dbReference type="Pfam" id="PF00581">
    <property type="entry name" value="Rhodanese"/>
    <property type="match status" value="1"/>
</dbReference>
<gene>
    <name evidence="3" type="primary">LOC114242108</name>
</gene>
<accession>A0A6J2JI26</accession>
<dbReference type="InterPro" id="IPR001763">
    <property type="entry name" value="Rhodanese-like_dom"/>
</dbReference>
<dbReference type="GO" id="GO:0005739">
    <property type="term" value="C:mitochondrion"/>
    <property type="evidence" value="ECO:0007669"/>
    <property type="project" value="TreeGrafter"/>
</dbReference>
<dbReference type="Gene3D" id="3.40.250.10">
    <property type="entry name" value="Rhodanese-like domain"/>
    <property type="match status" value="1"/>
</dbReference>
<dbReference type="RefSeq" id="XP_028028938.1">
    <property type="nucleotide sequence ID" value="XM_028173137.1"/>
</dbReference>
<dbReference type="OrthoDB" id="566238at2759"/>
<dbReference type="AlphaFoldDB" id="A0A6J2JI26"/>
<keyword evidence="2" id="KW-1185">Reference proteome</keyword>
<protein>
    <submittedName>
        <fullName evidence="3">Rhodanese domain-containing protein CG4456-like</fullName>
    </submittedName>
</protein>
<dbReference type="KEGG" id="bman:114242108"/>
<dbReference type="GeneID" id="114242108"/>
<evidence type="ECO:0000313" key="3">
    <source>
        <dbReference type="RefSeq" id="XP_028028938.1"/>
    </source>
</evidence>
<dbReference type="Proteomes" id="UP000504629">
    <property type="component" value="Unplaced"/>
</dbReference>
<feature type="domain" description="Rhodanese" evidence="1">
    <location>
        <begin position="95"/>
        <end position="194"/>
    </location>
</feature>
<dbReference type="PANTHER" id="PTHR44086">
    <property type="entry name" value="THIOSULFATE SULFURTRANSFERASE RDL2, MITOCHONDRIAL-RELATED"/>
    <property type="match status" value="1"/>
</dbReference>
<name>A0A6J2JI26_BOMMA</name>
<evidence type="ECO:0000313" key="2">
    <source>
        <dbReference type="Proteomes" id="UP000504629"/>
    </source>
</evidence>
<sequence length="194" mass="22552">MCHILTRLNIRPLCSIQYHLLNYTDSTNNSFKAHNIITGLQDKIYSLKFKKYFLPYNNNLHLLGSIRLLVSDKKENKMVDPRRVVSYEDVLKVIHQPEKVLIDVRNPDEVNTTGKIPSSINIPLNSVQEVLVSMSDEEFKKQYQRNKPSSTDELIFYCHSGRRSTEALDIALKLGYSKSKTYLGSWNEWSRTQK</sequence>